<accession>A0A444WES8</accession>
<dbReference type="InterPro" id="IPR018136">
    <property type="entry name" value="Aconitase_4Fe-4S_BS"/>
</dbReference>
<dbReference type="Gene3D" id="3.30.499.10">
    <property type="entry name" value="Aconitase, domain 3"/>
    <property type="match status" value="2"/>
</dbReference>
<keyword evidence="13" id="KW-1185">Reference proteome</keyword>
<comment type="catalytic activity">
    <reaction evidence="8 9">
        <text>citrate = D-threo-isocitrate</text>
        <dbReference type="Rhea" id="RHEA:10336"/>
        <dbReference type="ChEBI" id="CHEBI:15562"/>
        <dbReference type="ChEBI" id="CHEBI:16947"/>
        <dbReference type="EC" id="4.2.1.3"/>
    </reaction>
</comment>
<dbReference type="NCBIfam" id="TIGR01341">
    <property type="entry name" value="aconitase_1"/>
    <property type="match status" value="1"/>
</dbReference>
<feature type="domain" description="Aconitase/3-isopropylmalate dehydratase large subunit alpha/beta/alpha" evidence="10">
    <location>
        <begin position="74"/>
        <end position="593"/>
    </location>
</feature>
<comment type="function">
    <text evidence="9">Catalyzes the isomerization of citrate to isocitrate via cis-aconitate.</text>
</comment>
<comment type="caution">
    <text evidence="12">The sequence shown here is derived from an EMBL/GenBank/DDBJ whole genome shotgun (WGS) entry which is preliminary data.</text>
</comment>
<evidence type="ECO:0000259" key="10">
    <source>
        <dbReference type="Pfam" id="PF00330"/>
    </source>
</evidence>
<proteinExistence type="inferred from homology"/>
<dbReference type="NCBIfam" id="NF006757">
    <property type="entry name" value="PRK09277.1"/>
    <property type="match status" value="1"/>
</dbReference>
<evidence type="ECO:0000256" key="4">
    <source>
        <dbReference type="ARBA" id="ARBA00022723"/>
    </source>
</evidence>
<dbReference type="PANTHER" id="PTHR11670">
    <property type="entry name" value="ACONITASE/IRON-RESPONSIVE ELEMENT FAMILY MEMBER"/>
    <property type="match status" value="1"/>
</dbReference>
<dbReference type="Gene3D" id="3.20.19.10">
    <property type="entry name" value="Aconitase, domain 4"/>
    <property type="match status" value="1"/>
</dbReference>
<evidence type="ECO:0000259" key="11">
    <source>
        <dbReference type="Pfam" id="PF00694"/>
    </source>
</evidence>
<dbReference type="InterPro" id="IPR015928">
    <property type="entry name" value="Aconitase/3IPM_dehydase_swvl"/>
</dbReference>
<protein>
    <recommendedName>
        <fullName evidence="9">Aconitate hydratase</fullName>
        <shortName evidence="9">Aconitase</shortName>
        <ecNumber evidence="9">4.2.1.3</ecNumber>
    </recommendedName>
</protein>
<comment type="similarity">
    <text evidence="3 9">Belongs to the aconitase/IPM isomerase family.</text>
</comment>
<gene>
    <name evidence="12" type="ORF">NU09_0824</name>
</gene>
<dbReference type="Pfam" id="PF00694">
    <property type="entry name" value="Aconitase_C"/>
    <property type="match status" value="1"/>
</dbReference>
<dbReference type="OrthoDB" id="9764318at2"/>
<evidence type="ECO:0000256" key="5">
    <source>
        <dbReference type="ARBA" id="ARBA00023004"/>
    </source>
</evidence>
<evidence type="ECO:0000256" key="1">
    <source>
        <dbReference type="ARBA" id="ARBA00001966"/>
    </source>
</evidence>
<keyword evidence="9" id="KW-0004">4Fe-4S</keyword>
<evidence type="ECO:0000256" key="3">
    <source>
        <dbReference type="ARBA" id="ARBA00007185"/>
    </source>
</evidence>
<dbReference type="AlphaFoldDB" id="A0A444WES8"/>
<dbReference type="CDD" id="cd01580">
    <property type="entry name" value="AcnA_IRP_Swivel"/>
    <property type="match status" value="1"/>
</dbReference>
<dbReference type="GO" id="GO:0003994">
    <property type="term" value="F:aconitate hydratase activity"/>
    <property type="evidence" value="ECO:0007669"/>
    <property type="project" value="UniProtKB-EC"/>
</dbReference>
<dbReference type="CDD" id="cd01586">
    <property type="entry name" value="AcnA_IRP"/>
    <property type="match status" value="1"/>
</dbReference>
<comment type="pathway">
    <text evidence="2">Carbohydrate metabolism; tricarboxylic acid cycle; isocitrate from oxaloacetate: step 2/2.</text>
</comment>
<dbReference type="NCBIfam" id="NF009520">
    <property type="entry name" value="PRK12881.1"/>
    <property type="match status" value="1"/>
</dbReference>
<evidence type="ECO:0000313" key="12">
    <source>
        <dbReference type="EMBL" id="RYJ44214.1"/>
    </source>
</evidence>
<dbReference type="InterPro" id="IPR044137">
    <property type="entry name" value="AcnA_IRP_Swivel"/>
</dbReference>
<feature type="domain" description="Aconitase A/isopropylmalate dehydratase small subunit swivel" evidence="11">
    <location>
        <begin position="723"/>
        <end position="849"/>
    </location>
</feature>
<dbReference type="EMBL" id="JUIW01000003">
    <property type="protein sequence ID" value="RYJ44214.1"/>
    <property type="molecule type" value="Genomic_DNA"/>
</dbReference>
<dbReference type="InterPro" id="IPR000573">
    <property type="entry name" value="AconitaseA/IPMdHydase_ssu_swvl"/>
</dbReference>
<evidence type="ECO:0000256" key="8">
    <source>
        <dbReference type="ARBA" id="ARBA00023501"/>
    </source>
</evidence>
<keyword evidence="5 9" id="KW-0408">Iron</keyword>
<dbReference type="Gene3D" id="6.10.190.10">
    <property type="match status" value="1"/>
</dbReference>
<dbReference type="UniPathway" id="UPA00223">
    <property type="reaction ID" value="UER00718"/>
</dbReference>
<dbReference type="RefSeq" id="WP_129749996.1">
    <property type="nucleotide sequence ID" value="NZ_JUIW01000003.1"/>
</dbReference>
<dbReference type="GO" id="GO:0051539">
    <property type="term" value="F:4 iron, 4 sulfur cluster binding"/>
    <property type="evidence" value="ECO:0007669"/>
    <property type="project" value="UniProtKB-KW"/>
</dbReference>
<dbReference type="SUPFAM" id="SSF53732">
    <property type="entry name" value="Aconitase iron-sulfur domain"/>
    <property type="match status" value="1"/>
</dbReference>
<dbReference type="InterPro" id="IPR015931">
    <property type="entry name" value="Acnase/IPM_dHydase_lsu_aba_1/3"/>
</dbReference>
<evidence type="ECO:0000256" key="6">
    <source>
        <dbReference type="ARBA" id="ARBA00023014"/>
    </source>
</evidence>
<reference evidence="12 13" key="1">
    <citation type="submission" date="2014-12" db="EMBL/GenBank/DDBJ databases">
        <title>Genome sequence of Flavobacterium beibuense RSKm HC5.</title>
        <authorList>
            <person name="Kim J.F."/>
            <person name="Song J.Y."/>
            <person name="Kwak M.-J."/>
            <person name="Lee S.-W."/>
        </authorList>
    </citation>
    <scope>NUCLEOTIDE SEQUENCE [LARGE SCALE GENOMIC DNA]</scope>
    <source>
        <strain evidence="12 13">RSKm HC5</strain>
    </source>
</reference>
<name>A0A444WES8_9FLAO</name>
<dbReference type="GO" id="GO:0006099">
    <property type="term" value="P:tricarboxylic acid cycle"/>
    <property type="evidence" value="ECO:0007669"/>
    <property type="project" value="UniProtKB-UniPathway"/>
</dbReference>
<dbReference type="FunFam" id="3.20.19.10:FF:000001">
    <property type="entry name" value="Aconitate hydratase"/>
    <property type="match status" value="1"/>
</dbReference>
<dbReference type="GO" id="GO:0046872">
    <property type="term" value="F:metal ion binding"/>
    <property type="evidence" value="ECO:0007669"/>
    <property type="project" value="UniProtKB-KW"/>
</dbReference>
<evidence type="ECO:0000256" key="2">
    <source>
        <dbReference type="ARBA" id="ARBA00004717"/>
    </source>
</evidence>
<keyword evidence="4" id="KW-0479">Metal-binding</keyword>
<dbReference type="InterPro" id="IPR006249">
    <property type="entry name" value="Aconitase/IRP2"/>
</dbReference>
<dbReference type="PROSITE" id="PS00450">
    <property type="entry name" value="ACONITASE_1"/>
    <property type="match status" value="1"/>
</dbReference>
<comment type="cofactor">
    <cofactor evidence="1">
        <name>[4Fe-4S] cluster</name>
        <dbReference type="ChEBI" id="CHEBI:49883"/>
    </cofactor>
</comment>
<evidence type="ECO:0000313" key="13">
    <source>
        <dbReference type="Proteomes" id="UP000289775"/>
    </source>
</evidence>
<dbReference type="Pfam" id="PF00330">
    <property type="entry name" value="Aconitase"/>
    <property type="match status" value="1"/>
</dbReference>
<dbReference type="InterPro" id="IPR036008">
    <property type="entry name" value="Aconitase_4Fe-4S_dom"/>
</dbReference>
<organism evidence="12 13">
    <name type="scientific">Flavobacterium beibuense</name>
    <dbReference type="NCBI Taxonomy" id="657326"/>
    <lineage>
        <taxon>Bacteria</taxon>
        <taxon>Pseudomonadati</taxon>
        <taxon>Bacteroidota</taxon>
        <taxon>Flavobacteriia</taxon>
        <taxon>Flavobacteriales</taxon>
        <taxon>Flavobacteriaceae</taxon>
        <taxon>Flavobacterium</taxon>
    </lineage>
</organism>
<dbReference type="SUPFAM" id="SSF52016">
    <property type="entry name" value="LeuD/IlvD-like"/>
    <property type="match status" value="1"/>
</dbReference>
<evidence type="ECO:0000256" key="7">
    <source>
        <dbReference type="ARBA" id="ARBA00023239"/>
    </source>
</evidence>
<sequence length="925" mass="103172">MNNDIFQIKKLLNTKNGTFTYYSLPEMQKLGYDIDAMPFSIRILLENALRNYDDFSITRENIDTLLNWKPAPSDKDIPFKPARVLMQDFTGVPAVVDIASLRAEIARKGKNPDEINPLIPVDLVIDHSVQVDYFGTEYSYARNIDEEYKRNNERYQFLKWAQQSFSNFSVVPPGMGICHQVNLEYLSKGVIERNGEIFPDTLVGTDSHTPMVNGIGVIAWGVGGIEAEAAILGQPIYFIMPEVIGLKLTGKIPVGSTATDMVLTIAELLRKYGVVGKFVEVFGSGLDNLSVPDRATIGNMSPEFGCTVTYFPIDEKTLEYMRLTNRSEDQIKLVEDYCKSNLLWRTGKEVITYTDIIELDLSTIEPTVSGPKRPQDKILLKNFKETFIDVLHKSFGRKYIKPQEQLTRWFAEGGSAVPITAETQMPPETKIEEKIEDGMKLVSVTVGQEQFMLSDGAVVIAAITSCTNTSNPYVMIGAGLVARKARERGLNVRPWVKTSLAPGSKVVTDYLLKADLLDDFESMKFHIVGYGCTSCIGNSGPLPAHIAKAIDDHELVAASVLSGNRNFEARIHPQVKMNFLMSPMLVVAYAIAGKVDIDLISEPISYDPNLQPVYLKDIWPSDDEIHEVLRSVLSPEQFANNYGTIFEGNEIWQNLKVPDEKIYVWDETSTYIKEAPFFKDLPDNPQPLKDIKNANVLLVLGDSITTDHISPAGSFRDTSDAGKYLVGRGVGKNDFNSYGSRRGHDEVMVRGTFANVRIKNKLAQKEGGYTRYMPSGEEMSIYDAAMRYKATERPLIILAGKEYGSGSSRDWAAKGTFLLGVKAVLAESYERIHRSNLVGMGVLPLQFKPGESAESLGLTGEEQFSISGIANDIRPLKELDITAIKTDGAAIHFKVTARLDSKIEIEYYRNEGILQYVLRQFLEKA</sequence>
<dbReference type="InterPro" id="IPR001030">
    <property type="entry name" value="Acoase/IPM_deHydtase_lsu_aba"/>
</dbReference>
<keyword evidence="6 9" id="KW-0411">Iron-sulfur</keyword>
<dbReference type="PRINTS" id="PR00415">
    <property type="entry name" value="ACONITASE"/>
</dbReference>
<dbReference type="EC" id="4.2.1.3" evidence="9"/>
<evidence type="ECO:0000256" key="9">
    <source>
        <dbReference type="RuleBase" id="RU361275"/>
    </source>
</evidence>
<keyword evidence="7 9" id="KW-0456">Lyase</keyword>
<dbReference type="Proteomes" id="UP000289775">
    <property type="component" value="Unassembled WGS sequence"/>
</dbReference>